<feature type="region of interest" description="Disordered" evidence="1">
    <location>
        <begin position="1018"/>
        <end position="1043"/>
    </location>
</feature>
<feature type="compositionally biased region" description="Low complexity" evidence="1">
    <location>
        <begin position="1056"/>
        <end position="1070"/>
    </location>
</feature>
<name>A0A507FDB7_9FUNG</name>
<feature type="transmembrane region" description="Helical" evidence="2">
    <location>
        <begin position="293"/>
        <end position="316"/>
    </location>
</feature>
<feature type="compositionally biased region" description="Polar residues" evidence="1">
    <location>
        <begin position="409"/>
        <end position="424"/>
    </location>
</feature>
<keyword evidence="2" id="KW-0472">Membrane</keyword>
<feature type="region of interest" description="Disordered" evidence="1">
    <location>
        <begin position="1056"/>
        <end position="1108"/>
    </location>
</feature>
<evidence type="ECO:0000313" key="3">
    <source>
        <dbReference type="EMBL" id="TPX73567.1"/>
    </source>
</evidence>
<feature type="region of interest" description="Disordered" evidence="1">
    <location>
        <begin position="699"/>
        <end position="724"/>
    </location>
</feature>
<dbReference type="InterPro" id="IPR036305">
    <property type="entry name" value="RGS_sf"/>
</dbReference>
<feature type="transmembrane region" description="Helical" evidence="2">
    <location>
        <begin position="6"/>
        <end position="27"/>
    </location>
</feature>
<proteinExistence type="predicted"/>
<feature type="transmembrane region" description="Helical" evidence="2">
    <location>
        <begin position="633"/>
        <end position="659"/>
    </location>
</feature>
<reference evidence="3 4" key="1">
    <citation type="journal article" date="2019" name="Sci. Rep.">
        <title>Comparative genomics of chytrid fungi reveal insights into the obligate biotrophic and pathogenic lifestyle of Synchytrium endobioticum.</title>
        <authorList>
            <person name="van de Vossenberg B.T.L.H."/>
            <person name="Warris S."/>
            <person name="Nguyen H.D.T."/>
            <person name="van Gent-Pelzer M.P.E."/>
            <person name="Joly D.L."/>
            <person name="van de Geest H.C."/>
            <person name="Bonants P.J.M."/>
            <person name="Smith D.S."/>
            <person name="Levesque C.A."/>
            <person name="van der Lee T.A.J."/>
        </authorList>
    </citation>
    <scope>NUCLEOTIDE SEQUENCE [LARGE SCALE GENOMIC DNA]</scope>
    <source>
        <strain evidence="3 4">CBS 675.73</strain>
    </source>
</reference>
<feature type="compositionally biased region" description="Polar residues" evidence="1">
    <location>
        <begin position="1302"/>
        <end position="1316"/>
    </location>
</feature>
<feature type="transmembrane region" description="Helical" evidence="2">
    <location>
        <begin position="68"/>
        <end position="86"/>
    </location>
</feature>
<gene>
    <name evidence="3" type="ORF">CcCBS67573_g05154</name>
</gene>
<dbReference type="InterPro" id="IPR044926">
    <property type="entry name" value="RGS_subdomain_2"/>
</dbReference>
<feature type="transmembrane region" description="Helical" evidence="2">
    <location>
        <begin position="187"/>
        <end position="206"/>
    </location>
</feature>
<feature type="region of interest" description="Disordered" evidence="1">
    <location>
        <begin position="402"/>
        <end position="466"/>
    </location>
</feature>
<accession>A0A507FDB7</accession>
<feature type="compositionally biased region" description="Polar residues" evidence="1">
    <location>
        <begin position="1018"/>
        <end position="1032"/>
    </location>
</feature>
<feature type="transmembrane region" description="Helical" evidence="2">
    <location>
        <begin position="604"/>
        <end position="621"/>
    </location>
</feature>
<evidence type="ECO:0000313" key="4">
    <source>
        <dbReference type="Proteomes" id="UP000320333"/>
    </source>
</evidence>
<evidence type="ECO:0008006" key="5">
    <source>
        <dbReference type="Google" id="ProtNLM"/>
    </source>
</evidence>
<dbReference type="OrthoDB" id="196547at2759"/>
<feature type="transmembrane region" description="Helical" evidence="2">
    <location>
        <begin position="573"/>
        <end position="592"/>
    </location>
</feature>
<keyword evidence="4" id="KW-1185">Reference proteome</keyword>
<dbReference type="STRING" id="246404.A0A507FDB7"/>
<feature type="transmembrane region" description="Helical" evidence="2">
    <location>
        <begin position="788"/>
        <end position="813"/>
    </location>
</feature>
<feature type="transmembrane region" description="Helical" evidence="2">
    <location>
        <begin position="746"/>
        <end position="768"/>
    </location>
</feature>
<comment type="caution">
    <text evidence="3">The sequence shown here is derived from an EMBL/GenBank/DDBJ whole genome shotgun (WGS) entry which is preliminary data.</text>
</comment>
<feature type="compositionally biased region" description="Basic and acidic residues" evidence="1">
    <location>
        <begin position="707"/>
        <end position="720"/>
    </location>
</feature>
<feature type="transmembrane region" description="Helical" evidence="2">
    <location>
        <begin position="855"/>
        <end position="877"/>
    </location>
</feature>
<organism evidence="3 4">
    <name type="scientific">Chytriomyces confervae</name>
    <dbReference type="NCBI Taxonomy" id="246404"/>
    <lineage>
        <taxon>Eukaryota</taxon>
        <taxon>Fungi</taxon>
        <taxon>Fungi incertae sedis</taxon>
        <taxon>Chytridiomycota</taxon>
        <taxon>Chytridiomycota incertae sedis</taxon>
        <taxon>Chytridiomycetes</taxon>
        <taxon>Chytridiales</taxon>
        <taxon>Chytriomycetaceae</taxon>
        <taxon>Chytriomyces</taxon>
    </lineage>
</organism>
<evidence type="ECO:0000256" key="1">
    <source>
        <dbReference type="SAM" id="MobiDB-lite"/>
    </source>
</evidence>
<feature type="region of interest" description="Disordered" evidence="1">
    <location>
        <begin position="1296"/>
        <end position="1317"/>
    </location>
</feature>
<dbReference type="Gene3D" id="1.10.167.10">
    <property type="entry name" value="Regulator of G-protein Signalling 4, domain 2"/>
    <property type="match status" value="1"/>
</dbReference>
<keyword evidence="2" id="KW-0812">Transmembrane</keyword>
<dbReference type="Proteomes" id="UP000320333">
    <property type="component" value="Unassembled WGS sequence"/>
</dbReference>
<dbReference type="EMBL" id="QEAP01000177">
    <property type="protein sequence ID" value="TPX73567.1"/>
    <property type="molecule type" value="Genomic_DNA"/>
</dbReference>
<feature type="compositionally biased region" description="Polar residues" evidence="1">
    <location>
        <begin position="1095"/>
        <end position="1107"/>
    </location>
</feature>
<keyword evidence="2" id="KW-1133">Transmembrane helix</keyword>
<dbReference type="SUPFAM" id="SSF48097">
    <property type="entry name" value="Regulator of G-protein signaling, RGS"/>
    <property type="match status" value="2"/>
</dbReference>
<feature type="transmembrane region" description="Helical" evidence="2">
    <location>
        <begin position="825"/>
        <end position="843"/>
    </location>
</feature>
<protein>
    <recommendedName>
        <fullName evidence="5">RGS domain-containing protein</fullName>
    </recommendedName>
</protein>
<feature type="transmembrane region" description="Helical" evidence="2">
    <location>
        <begin position="226"/>
        <end position="245"/>
    </location>
</feature>
<evidence type="ECO:0000256" key="2">
    <source>
        <dbReference type="SAM" id="Phobius"/>
    </source>
</evidence>
<sequence>MVVVFPEGYFLCGWFAFCLLSSLMYHLRREKPLIKARPATLTINQTLSNLAAIFFIHSPYLVPVPCFVRAWAINFAIVIWSTTTLVRNFQLYVQYRFNQNLLFKNDKRQASGAINTTPPGAVDEFGYPILPASVDAPNAEIKKDSGEIGADSEESLHRKGVGLKRAFIRLTDKWMIDKVVYKRINRIMFGMYVLTGLYMIMAQFMSPSMAVTPTINFLCTFDLIQYGLLAGGLLICGGIFSMWLIHDITDSNFITYDCLITYCVGLPSENKGIIFLAFVQIPALTQLHFNPNWIIVIPLFTSQITSIAFPVILTFWEDFKSTRVKIDMNLVSFKAALEERQLFEEIKEYAIRDMCGENVFFLEALKELRKEAIAELAKFRSRAPSFTERKSSSSIVQMGFATSKHSRMRTSSSQAASENKQSQEALRLADLPSVPESSSSIAPRPEIDLTSAPPNGGATSGMCHDSQSRLGSLEQVGTSRFATETRTRRNPKDAHFYDNEPVPPSLIYKYKQFDKLYCTAGGQMEVNLSAEVRRNLSSVREAEDWRIGSFDRARLEILNVLTSKMTNLGSTQAHFLLVWSIVWLLSVSLFLLRRRTRLVDARNVPLSVVQSVASLAAMISICLDSQPDAMPCFIQMWLMNLSIATWIGCQVARNLFLYIQYRNNQSLMRFPGNFGEKKDMGEAGILLTDEFGFPLDQGAADNIPKMRSSESRKSQSRNESDVDSCGSWFTRLVDLYVKDKSVFRRIYWSIACAYVAVIAYLCVAQALTLRLTVSPMAVSPCGLHAFEYASSIAAFVTVYVMGGLASTLIFNDAHNNEFVLSDFKLTYFVTLVLAILHTLFQLVPNLKTLWPDSNWILILILVWSHVVSVVSPVWMSFAEERRTNRMMVELTLSSLHQVYDEPVMYQDLKKFAIQDMSGENFFFLESLDALKHQCRIHLLRAQEAEAKNSQPRSSIFHSIHKISISRSNSVSITSHDRNSSSGAESVIPTIFPSLRVSTMLKPQQYQFPNSSSFSINNLTSFSSAPSPTGTSKSEQDQSKSVKRRLLQHDALQIDSDSSSSFSIDSAPRSSGLSNVSAGRQQKKSLLRNVLRDSVGSRTGSNGSQDSMVQMKGETISAFMIPTHHRRKSPALATASFCGAEAKDSSRSLHFETTSAGSAGGSDKSEKVVFSCSPTNFSDMAFKPSHLVPANQVSHNNANSSSNSNPQNLSASLFEIPVYRKTDEIDSQLNLNSTSKDAKSRLSLKSIMNDSSFNIAANQRKSQASLGIELKRSSQASISQTSIRRQPSLVNRKSAFSLAPDPKQSQGSLEHNSQSSLGKRKSFVAAAAEVGRNSRSKFKRLSPEEEAALALKPVPKSLISDYNHVFELYCSESAMFAVNLSAGTRAHLKEAFRTQNWIVGDFSKAREEVFSNIFSNVFCRWVMDRRSKQPSDMRSIGS</sequence>
<feature type="transmembrane region" description="Helical" evidence="2">
    <location>
        <begin position="39"/>
        <end position="62"/>
    </location>
</feature>